<evidence type="ECO:0000256" key="3">
    <source>
        <dbReference type="ARBA" id="ARBA00023163"/>
    </source>
</evidence>
<dbReference type="EMBL" id="FUYG01000005">
    <property type="protein sequence ID" value="SKA96522.1"/>
    <property type="molecule type" value="Genomic_DNA"/>
</dbReference>
<dbReference type="GO" id="GO:0003700">
    <property type="term" value="F:DNA-binding transcription factor activity"/>
    <property type="evidence" value="ECO:0007669"/>
    <property type="project" value="TreeGrafter"/>
</dbReference>
<dbReference type="SUPFAM" id="SSF46689">
    <property type="entry name" value="Homeodomain-like"/>
    <property type="match status" value="1"/>
</dbReference>
<dbReference type="InterPro" id="IPR050109">
    <property type="entry name" value="HTH-type_TetR-like_transc_reg"/>
</dbReference>
<evidence type="ECO:0000256" key="2">
    <source>
        <dbReference type="ARBA" id="ARBA00023125"/>
    </source>
</evidence>
<reference evidence="7" key="1">
    <citation type="submission" date="2017-02" db="EMBL/GenBank/DDBJ databases">
        <authorList>
            <person name="Varghese N."/>
            <person name="Submissions S."/>
        </authorList>
    </citation>
    <scope>NUCLEOTIDE SEQUENCE [LARGE SCALE GENOMIC DNA]</scope>
    <source>
        <strain evidence="7">VKM Ac-2052</strain>
    </source>
</reference>
<accession>A0A1T4Y3Y6</accession>
<dbReference type="InterPro" id="IPR001647">
    <property type="entry name" value="HTH_TetR"/>
</dbReference>
<dbReference type="AlphaFoldDB" id="A0A1T4Y3Y6"/>
<dbReference type="InterPro" id="IPR041678">
    <property type="entry name" value="TetR_C_16"/>
</dbReference>
<dbReference type="PANTHER" id="PTHR30055">
    <property type="entry name" value="HTH-TYPE TRANSCRIPTIONAL REGULATOR RUTR"/>
    <property type="match status" value="1"/>
</dbReference>
<proteinExistence type="predicted"/>
<dbReference type="PANTHER" id="PTHR30055:SF234">
    <property type="entry name" value="HTH-TYPE TRANSCRIPTIONAL REGULATOR BETI"/>
    <property type="match status" value="1"/>
</dbReference>
<dbReference type="RefSeq" id="WP_202965833.1">
    <property type="nucleotide sequence ID" value="NZ_FUYG01000005.1"/>
</dbReference>
<dbReference type="InterPro" id="IPR009057">
    <property type="entry name" value="Homeodomain-like_sf"/>
</dbReference>
<dbReference type="PROSITE" id="PS01081">
    <property type="entry name" value="HTH_TETR_1"/>
    <property type="match status" value="1"/>
</dbReference>
<evidence type="ECO:0000256" key="1">
    <source>
        <dbReference type="ARBA" id="ARBA00023015"/>
    </source>
</evidence>
<keyword evidence="2 4" id="KW-0238">DNA-binding</keyword>
<keyword evidence="1" id="KW-0805">Transcription regulation</keyword>
<dbReference type="Proteomes" id="UP000189735">
    <property type="component" value="Unassembled WGS sequence"/>
</dbReference>
<feature type="domain" description="HTH tetR-type" evidence="5">
    <location>
        <begin position="31"/>
        <end position="91"/>
    </location>
</feature>
<dbReference type="GO" id="GO:0000976">
    <property type="term" value="F:transcription cis-regulatory region binding"/>
    <property type="evidence" value="ECO:0007669"/>
    <property type="project" value="TreeGrafter"/>
</dbReference>
<evidence type="ECO:0000313" key="6">
    <source>
        <dbReference type="EMBL" id="SKA96522.1"/>
    </source>
</evidence>
<dbReference type="Pfam" id="PF17920">
    <property type="entry name" value="TetR_C_16"/>
    <property type="match status" value="1"/>
</dbReference>
<protein>
    <submittedName>
        <fullName evidence="6">Transcriptional regulator, TetR family</fullName>
    </submittedName>
</protein>
<evidence type="ECO:0000313" key="7">
    <source>
        <dbReference type="Proteomes" id="UP000189735"/>
    </source>
</evidence>
<sequence>MSNETQTSTAGLGEAAVGADDELIRSGRDATATRRALVRAARRRFATDGYRATTVRQIASDVGVNVALINRYFVSKEGLFEACMLRTSDELETQAPSKSIKEVIERLIEHIVNAPDRDDPLQLLLLLRSSGDENADLIRRRTLEHFTRRLAAAAGWSPDDPDSEAILLRAQLAIATSLGVVMLRTSAAVQPVASASGDELTEPLRQVLRVLLAPA</sequence>
<evidence type="ECO:0000259" key="5">
    <source>
        <dbReference type="PROSITE" id="PS50977"/>
    </source>
</evidence>
<dbReference type="Pfam" id="PF00440">
    <property type="entry name" value="TetR_N"/>
    <property type="match status" value="1"/>
</dbReference>
<keyword evidence="3" id="KW-0804">Transcription</keyword>
<dbReference type="InterPro" id="IPR023772">
    <property type="entry name" value="DNA-bd_HTH_TetR-type_CS"/>
</dbReference>
<dbReference type="SUPFAM" id="SSF48498">
    <property type="entry name" value="Tetracyclin repressor-like, C-terminal domain"/>
    <property type="match status" value="1"/>
</dbReference>
<evidence type="ECO:0000256" key="4">
    <source>
        <dbReference type="PROSITE-ProRule" id="PRU00335"/>
    </source>
</evidence>
<feature type="DNA-binding region" description="H-T-H motif" evidence="4">
    <location>
        <begin position="54"/>
        <end position="73"/>
    </location>
</feature>
<name>A0A1T4Y3Y6_9MICO</name>
<dbReference type="Gene3D" id="1.10.357.10">
    <property type="entry name" value="Tetracycline Repressor, domain 2"/>
    <property type="match status" value="1"/>
</dbReference>
<organism evidence="6 7">
    <name type="scientific">Agreia bicolorata</name>
    <dbReference type="NCBI Taxonomy" id="110935"/>
    <lineage>
        <taxon>Bacteria</taxon>
        <taxon>Bacillati</taxon>
        <taxon>Actinomycetota</taxon>
        <taxon>Actinomycetes</taxon>
        <taxon>Micrococcales</taxon>
        <taxon>Microbacteriaceae</taxon>
        <taxon>Agreia</taxon>
    </lineage>
</organism>
<dbReference type="InterPro" id="IPR036271">
    <property type="entry name" value="Tet_transcr_reg_TetR-rel_C_sf"/>
</dbReference>
<gene>
    <name evidence="6" type="ORF">SAMN06295879_2262</name>
</gene>
<dbReference type="PROSITE" id="PS50977">
    <property type="entry name" value="HTH_TETR_2"/>
    <property type="match status" value="1"/>
</dbReference>